<proteinExistence type="predicted"/>
<gene>
    <name evidence="2" type="ORF">Sradi_6117100</name>
</gene>
<evidence type="ECO:0000313" key="2">
    <source>
        <dbReference type="EMBL" id="KAL0306998.1"/>
    </source>
</evidence>
<name>A0AAW2KMV6_SESRA</name>
<organism evidence="2">
    <name type="scientific">Sesamum radiatum</name>
    <name type="common">Black benniseed</name>
    <dbReference type="NCBI Taxonomy" id="300843"/>
    <lineage>
        <taxon>Eukaryota</taxon>
        <taxon>Viridiplantae</taxon>
        <taxon>Streptophyta</taxon>
        <taxon>Embryophyta</taxon>
        <taxon>Tracheophyta</taxon>
        <taxon>Spermatophyta</taxon>
        <taxon>Magnoliopsida</taxon>
        <taxon>eudicotyledons</taxon>
        <taxon>Gunneridae</taxon>
        <taxon>Pentapetalae</taxon>
        <taxon>asterids</taxon>
        <taxon>lamiids</taxon>
        <taxon>Lamiales</taxon>
        <taxon>Pedaliaceae</taxon>
        <taxon>Sesamum</taxon>
    </lineage>
</organism>
<evidence type="ECO:0000256" key="1">
    <source>
        <dbReference type="SAM" id="MobiDB-lite"/>
    </source>
</evidence>
<accession>A0AAW2KMV6</accession>
<dbReference type="EMBL" id="JACGWJ010000028">
    <property type="protein sequence ID" value="KAL0306998.1"/>
    <property type="molecule type" value="Genomic_DNA"/>
</dbReference>
<dbReference type="AlphaFoldDB" id="A0AAW2KMV6"/>
<reference evidence="2" key="2">
    <citation type="journal article" date="2024" name="Plant">
        <title>Genomic evolution and insights into agronomic trait innovations of Sesamum species.</title>
        <authorList>
            <person name="Miao H."/>
            <person name="Wang L."/>
            <person name="Qu L."/>
            <person name="Liu H."/>
            <person name="Sun Y."/>
            <person name="Le M."/>
            <person name="Wang Q."/>
            <person name="Wei S."/>
            <person name="Zheng Y."/>
            <person name="Lin W."/>
            <person name="Duan Y."/>
            <person name="Cao H."/>
            <person name="Xiong S."/>
            <person name="Wang X."/>
            <person name="Wei L."/>
            <person name="Li C."/>
            <person name="Ma Q."/>
            <person name="Ju M."/>
            <person name="Zhao R."/>
            <person name="Li G."/>
            <person name="Mu C."/>
            <person name="Tian Q."/>
            <person name="Mei H."/>
            <person name="Zhang T."/>
            <person name="Gao T."/>
            <person name="Zhang H."/>
        </authorList>
    </citation>
    <scope>NUCLEOTIDE SEQUENCE</scope>
    <source>
        <strain evidence="2">G02</strain>
    </source>
</reference>
<protein>
    <submittedName>
        <fullName evidence="2">Uncharacterized protein</fullName>
    </submittedName>
</protein>
<sequence>MVVTADVKPAPPTPTPDSACSGSVRGGAAGDEVRKGNIDHHYEDYETRRTREARKAERIMHLIWWGPK</sequence>
<reference evidence="2" key="1">
    <citation type="submission" date="2020-06" db="EMBL/GenBank/DDBJ databases">
        <authorList>
            <person name="Li T."/>
            <person name="Hu X."/>
            <person name="Zhang T."/>
            <person name="Song X."/>
            <person name="Zhang H."/>
            <person name="Dai N."/>
            <person name="Sheng W."/>
            <person name="Hou X."/>
            <person name="Wei L."/>
        </authorList>
    </citation>
    <scope>NUCLEOTIDE SEQUENCE</scope>
    <source>
        <strain evidence="2">G02</strain>
        <tissue evidence="2">Leaf</tissue>
    </source>
</reference>
<feature type="region of interest" description="Disordered" evidence="1">
    <location>
        <begin position="1"/>
        <end position="34"/>
    </location>
</feature>
<comment type="caution">
    <text evidence="2">The sequence shown here is derived from an EMBL/GenBank/DDBJ whole genome shotgun (WGS) entry which is preliminary data.</text>
</comment>